<reference evidence="2" key="1">
    <citation type="submission" date="2013-10" db="EMBL/GenBank/DDBJ databases">
        <title>Genomic analysis of the causative agents of coccidiosis in chickens.</title>
        <authorList>
            <person name="Reid A.J."/>
            <person name="Blake D."/>
            <person name="Billington K."/>
            <person name="Browne H."/>
            <person name="Dunn M."/>
            <person name="Hung S."/>
            <person name="Kawahara F."/>
            <person name="Miranda-Saavedra D."/>
            <person name="Mourier T."/>
            <person name="Nagra H."/>
            <person name="Otto T.D."/>
            <person name="Rawlings N."/>
            <person name="Sanchez A."/>
            <person name="Sanders M."/>
            <person name="Subramaniam C."/>
            <person name="Tay Y."/>
            <person name="Dear P."/>
            <person name="Doerig C."/>
            <person name="Gruber A."/>
            <person name="Parkinson J."/>
            <person name="Shirley M."/>
            <person name="Wan K.L."/>
            <person name="Berriman M."/>
            <person name="Tomley F."/>
            <person name="Pain A."/>
        </authorList>
    </citation>
    <scope>NUCLEOTIDE SEQUENCE</scope>
    <source>
        <strain evidence="2">Houghton</strain>
    </source>
</reference>
<keyword evidence="1" id="KW-0732">Signal</keyword>
<keyword evidence="3" id="KW-1185">Reference proteome</keyword>
<name>U6GJM2_EIMAC</name>
<dbReference type="GeneID" id="25269179"/>
<organism evidence="2 3">
    <name type="scientific">Eimeria acervulina</name>
    <name type="common">Coccidian parasite</name>
    <dbReference type="NCBI Taxonomy" id="5801"/>
    <lineage>
        <taxon>Eukaryota</taxon>
        <taxon>Sar</taxon>
        <taxon>Alveolata</taxon>
        <taxon>Apicomplexa</taxon>
        <taxon>Conoidasida</taxon>
        <taxon>Coccidia</taxon>
        <taxon>Eucoccidiorida</taxon>
        <taxon>Eimeriorina</taxon>
        <taxon>Eimeriidae</taxon>
        <taxon>Eimeria</taxon>
    </lineage>
</organism>
<feature type="chain" id="PRO_5004669870" evidence="1">
    <location>
        <begin position="18"/>
        <end position="370"/>
    </location>
</feature>
<dbReference type="Proteomes" id="UP000018050">
    <property type="component" value="Unassembled WGS sequence"/>
</dbReference>
<protein>
    <submittedName>
        <fullName evidence="2">Uncharacterized protein</fullName>
    </submittedName>
</protein>
<evidence type="ECO:0000313" key="2">
    <source>
        <dbReference type="EMBL" id="CDI79488.1"/>
    </source>
</evidence>
<dbReference type="AlphaFoldDB" id="U6GJM2"/>
<dbReference type="OMA" id="IEDSWRM"/>
<sequence length="370" mass="39846">MPISAVKTLQSMWVALCWVGFVPDHFNNSRNLLTSANEIKNMQPSQTDINSPPKSGGPLYEGLFALPADGADPFDGVSILRANAIALKRSHVSDEVLESMAQLIQELIHEEAHNIQHQTDLWLVSQTKSAVDTLHTNPAVFPATGYSLQEGSNGVLYVKTDVPYWLVDAETALTILVQDLMKDVMGMNLPGLSNRPSPDERTEDLPIEFGYDVAGRRNVTFSFGNSLVTVVCGKTLNSGAAVGVSHGSYMVTITSNSNSTEATIAPGPVAVNGPVSSLDHQKDATVGAAPVLQAKISTSAGPGSIVASYQNTRIKFNTHPEGRRHGAEFGNKDFVLGVTRDFDDRINIVNRELDGLCSEHPVGTKQARLR</sequence>
<dbReference type="OrthoDB" id="346493at2759"/>
<dbReference type="VEuPathDB" id="ToxoDB:EAH_00011090"/>
<dbReference type="EMBL" id="HG671036">
    <property type="protein sequence ID" value="CDI79488.1"/>
    <property type="molecule type" value="Genomic_DNA"/>
</dbReference>
<evidence type="ECO:0000313" key="3">
    <source>
        <dbReference type="Proteomes" id="UP000018050"/>
    </source>
</evidence>
<reference evidence="2" key="2">
    <citation type="submission" date="2013-10" db="EMBL/GenBank/DDBJ databases">
        <authorList>
            <person name="Aslett M."/>
        </authorList>
    </citation>
    <scope>NUCLEOTIDE SEQUENCE</scope>
    <source>
        <strain evidence="2">Houghton</strain>
    </source>
</reference>
<proteinExistence type="predicted"/>
<dbReference type="RefSeq" id="XP_013250407.1">
    <property type="nucleotide sequence ID" value="XM_013394953.1"/>
</dbReference>
<accession>U6GJM2</accession>
<evidence type="ECO:0000256" key="1">
    <source>
        <dbReference type="SAM" id="SignalP"/>
    </source>
</evidence>
<feature type="signal peptide" evidence="1">
    <location>
        <begin position="1"/>
        <end position="17"/>
    </location>
</feature>
<gene>
    <name evidence="2" type="ORF">EAH_00011090</name>
</gene>